<organism evidence="1">
    <name type="scientific">viral metagenome</name>
    <dbReference type="NCBI Taxonomy" id="1070528"/>
    <lineage>
        <taxon>unclassified sequences</taxon>
        <taxon>metagenomes</taxon>
        <taxon>organismal metagenomes</taxon>
    </lineage>
</organism>
<protein>
    <submittedName>
        <fullName evidence="1">Uncharacterized protein</fullName>
    </submittedName>
</protein>
<evidence type="ECO:0000313" key="1">
    <source>
        <dbReference type="EMBL" id="QHU15447.1"/>
    </source>
</evidence>
<sequence length="250" mass="27517">MVKKTKHRAVVNGPDSSFFFFAVPMIGLTVAVVQRLCAPGAAPPLPVAEFATTLPTHNDGRCDWMPPALRSIADSKRRAANERASLSCKDQINAHARNQTLVFHNDMDRVIDIFDPFPAGAVGFAGPSSALLWVTGPRSAIVDRCASFCKAGRASVGCQEWCELVLASALACPAGYLELRTAMRPWECYDWEDEVSSQYRAALQQCGAERHKSTEPFFHMELRLLYQRGERCALEIMAGSPSLARKVFLP</sequence>
<reference evidence="1" key="1">
    <citation type="journal article" date="2020" name="Nature">
        <title>Giant virus diversity and host interactions through global metagenomics.</title>
        <authorList>
            <person name="Schulz F."/>
            <person name="Roux S."/>
            <person name="Paez-Espino D."/>
            <person name="Jungbluth S."/>
            <person name="Walsh D.A."/>
            <person name="Denef V.J."/>
            <person name="McMahon K.D."/>
            <person name="Konstantinidis K.T."/>
            <person name="Eloe-Fadrosh E.A."/>
            <person name="Kyrpides N.C."/>
            <person name="Woyke T."/>
        </authorList>
    </citation>
    <scope>NUCLEOTIDE SEQUENCE</scope>
    <source>
        <strain evidence="1">GVMAG-S-1103017-68</strain>
    </source>
</reference>
<proteinExistence type="predicted"/>
<dbReference type="AlphaFoldDB" id="A0A6C0KF97"/>
<accession>A0A6C0KF97</accession>
<name>A0A6C0KF97_9ZZZZ</name>
<dbReference type="EMBL" id="MN740857">
    <property type="protein sequence ID" value="QHU15447.1"/>
    <property type="molecule type" value="Genomic_DNA"/>
</dbReference>